<evidence type="ECO:0000256" key="3">
    <source>
        <dbReference type="ARBA" id="ARBA00022840"/>
    </source>
</evidence>
<dbReference type="SMART" id="SM00382">
    <property type="entry name" value="AAA"/>
    <property type="match status" value="1"/>
</dbReference>
<dbReference type="Gene3D" id="3.40.50.300">
    <property type="entry name" value="P-loop containing nucleotide triphosphate hydrolases"/>
    <property type="match status" value="1"/>
</dbReference>
<dbReference type="STRING" id="1408189.CLAC_01855"/>
<dbReference type="Pfam" id="PF00005">
    <property type="entry name" value="ABC_tran"/>
    <property type="match status" value="1"/>
</dbReference>
<dbReference type="PATRIC" id="fig|1408189.4.peg.367"/>
<dbReference type="InterPro" id="IPR003439">
    <property type="entry name" value="ABC_transporter-like_ATP-bd"/>
</dbReference>
<dbReference type="AlphaFoldDB" id="A0A0K2GYA5"/>
<evidence type="ECO:0000313" key="5">
    <source>
        <dbReference type="EMBL" id="ALA66678.1"/>
    </source>
</evidence>
<dbReference type="CDD" id="cd03235">
    <property type="entry name" value="ABC_Metallic_Cations"/>
    <property type="match status" value="1"/>
</dbReference>
<dbReference type="InterPro" id="IPR027417">
    <property type="entry name" value="P-loop_NTPase"/>
</dbReference>
<dbReference type="SUPFAM" id="SSF52540">
    <property type="entry name" value="P-loop containing nucleoside triphosphate hydrolases"/>
    <property type="match status" value="1"/>
</dbReference>
<evidence type="ECO:0000259" key="4">
    <source>
        <dbReference type="PROSITE" id="PS50893"/>
    </source>
</evidence>
<protein>
    <submittedName>
        <fullName evidence="5">ABC transporter ATP-binding protein</fullName>
    </submittedName>
</protein>
<keyword evidence="3 5" id="KW-0067">ATP-binding</keyword>
<dbReference type="InterPro" id="IPR050153">
    <property type="entry name" value="Metal_Ion_Import_ABC"/>
</dbReference>
<dbReference type="GO" id="GO:0005524">
    <property type="term" value="F:ATP binding"/>
    <property type="evidence" value="ECO:0007669"/>
    <property type="project" value="UniProtKB-KW"/>
</dbReference>
<gene>
    <name evidence="5" type="ORF">CLAC_01855</name>
</gene>
<dbReference type="InterPro" id="IPR022508">
    <property type="entry name" value="ABC_trspt_anch-rpt_ATP-bd"/>
</dbReference>
<proteinExistence type="predicted"/>
<organism evidence="5 6">
    <name type="scientific">Corynebacterium lactis RW2-5</name>
    <dbReference type="NCBI Taxonomy" id="1408189"/>
    <lineage>
        <taxon>Bacteria</taxon>
        <taxon>Bacillati</taxon>
        <taxon>Actinomycetota</taxon>
        <taxon>Actinomycetes</taxon>
        <taxon>Mycobacteriales</taxon>
        <taxon>Corynebacteriaceae</taxon>
        <taxon>Corynebacterium</taxon>
    </lineage>
</organism>
<evidence type="ECO:0000256" key="1">
    <source>
        <dbReference type="ARBA" id="ARBA00022448"/>
    </source>
</evidence>
<dbReference type="RefSeq" id="WP_245621937.1">
    <property type="nucleotide sequence ID" value="NZ_CP006841.1"/>
</dbReference>
<evidence type="ECO:0000256" key="2">
    <source>
        <dbReference type="ARBA" id="ARBA00022741"/>
    </source>
</evidence>
<dbReference type="InterPro" id="IPR017871">
    <property type="entry name" value="ABC_transporter-like_CS"/>
</dbReference>
<feature type="domain" description="ABC transporter" evidence="4">
    <location>
        <begin position="12"/>
        <end position="243"/>
    </location>
</feature>
<reference evidence="5 6" key="1">
    <citation type="submission" date="2013-10" db="EMBL/GenBank/DDBJ databases">
        <title>Complete genome sequence of Corynebacterium lactis DSM 45799(T), isolated from raw cow milk.</title>
        <authorList>
            <person name="Ruckert C."/>
            <person name="Albersmeier A."/>
            <person name="Lipski A."/>
            <person name="Kalinowski J."/>
        </authorList>
    </citation>
    <scope>NUCLEOTIDE SEQUENCE [LARGE SCALE GENOMIC DNA]</scope>
    <source>
        <strain evidence="5 6">RW2-5</strain>
    </source>
</reference>
<dbReference type="GO" id="GO:0016887">
    <property type="term" value="F:ATP hydrolysis activity"/>
    <property type="evidence" value="ECO:0007669"/>
    <property type="project" value="InterPro"/>
</dbReference>
<dbReference type="KEGG" id="clw:CLAC_01855"/>
<keyword evidence="1" id="KW-0813">Transport</keyword>
<name>A0A0K2GYA5_9CORY</name>
<keyword evidence="6" id="KW-1185">Reference proteome</keyword>
<dbReference type="PROSITE" id="PS00211">
    <property type="entry name" value="ABC_TRANSPORTER_1"/>
    <property type="match status" value="1"/>
</dbReference>
<dbReference type="NCBIfam" id="TIGR03771">
    <property type="entry name" value="anch_rpt_ABC"/>
    <property type="match status" value="1"/>
</dbReference>
<dbReference type="EMBL" id="CP006841">
    <property type="protein sequence ID" value="ALA66678.1"/>
    <property type="molecule type" value="Genomic_DNA"/>
</dbReference>
<dbReference type="PANTHER" id="PTHR42734">
    <property type="entry name" value="METAL TRANSPORT SYSTEM ATP-BINDING PROTEIN TM_0124-RELATED"/>
    <property type="match status" value="1"/>
</dbReference>
<sequence>MTEKQNSRPWLLDVDKVTVKLAGREVLADATLQVARGEFLGLIGPNGAGKTTLLRSILGIVPISGGRISVAGVSGKASIDRIGYVPQRHEFAWDYPINIHDTVLGGRTRQIGMFRSAKDADYEAVAQALEKVQLANLADRPIGELSGGQRQRVLVARALAGAPDLLLLDEPFTGLDMPSWELLLSLFEDLTNGGVSIVMSTHNLPEAMDICDRVALLRRSIRAVGTPEDLLQPPMVTTWMETFEVHRKSPLLKSVGIDTQMAAAEETAQ</sequence>
<dbReference type="Proteomes" id="UP000058446">
    <property type="component" value="Chromosome"/>
</dbReference>
<dbReference type="PROSITE" id="PS50893">
    <property type="entry name" value="ABC_TRANSPORTER_2"/>
    <property type="match status" value="1"/>
</dbReference>
<evidence type="ECO:0000313" key="6">
    <source>
        <dbReference type="Proteomes" id="UP000058446"/>
    </source>
</evidence>
<keyword evidence="2" id="KW-0547">Nucleotide-binding</keyword>
<accession>A0A0K2GYA5</accession>
<dbReference type="InterPro" id="IPR003593">
    <property type="entry name" value="AAA+_ATPase"/>
</dbReference>